<evidence type="ECO:0000256" key="4">
    <source>
        <dbReference type="ARBA" id="ARBA00022723"/>
    </source>
</evidence>
<feature type="domain" description="RanBP2-type" evidence="11">
    <location>
        <begin position="641"/>
        <end position="670"/>
    </location>
</feature>
<dbReference type="EMBL" id="JARPOI010000004">
    <property type="protein sequence ID" value="KAJ9184165.1"/>
    <property type="molecule type" value="Genomic_DNA"/>
</dbReference>
<dbReference type="InterPro" id="IPR004161">
    <property type="entry name" value="EFTu-like_2"/>
</dbReference>
<dbReference type="InterPro" id="IPR054696">
    <property type="entry name" value="GTP-eEF1A_C"/>
</dbReference>
<dbReference type="PROSITE" id="PS01358">
    <property type="entry name" value="ZF_RANBP2_1"/>
    <property type="match status" value="1"/>
</dbReference>
<dbReference type="PROSITE" id="PS50199">
    <property type="entry name" value="ZF_RANBP2_2"/>
    <property type="match status" value="1"/>
</dbReference>
<comment type="similarity">
    <text evidence="2">Belongs to the TRAFAC class translation factor GTPase superfamily. Classic translation factor GTPase family. EF-Tu/EF-1A subfamily.</text>
</comment>
<feature type="domain" description="Tr-type G" evidence="12">
    <location>
        <begin position="902"/>
        <end position="1133"/>
    </location>
</feature>
<organism evidence="13 14">
    <name type="scientific">Hevea brasiliensis</name>
    <name type="common">Para rubber tree</name>
    <name type="synonym">Siphonia brasiliensis</name>
    <dbReference type="NCBI Taxonomy" id="3981"/>
    <lineage>
        <taxon>Eukaryota</taxon>
        <taxon>Viridiplantae</taxon>
        <taxon>Streptophyta</taxon>
        <taxon>Embryophyta</taxon>
        <taxon>Tracheophyta</taxon>
        <taxon>Spermatophyta</taxon>
        <taxon>Magnoliopsida</taxon>
        <taxon>eudicotyledons</taxon>
        <taxon>Gunneridae</taxon>
        <taxon>Pentapetalae</taxon>
        <taxon>rosids</taxon>
        <taxon>fabids</taxon>
        <taxon>Malpighiales</taxon>
        <taxon>Euphorbiaceae</taxon>
        <taxon>Crotonoideae</taxon>
        <taxon>Micrandreae</taxon>
        <taxon>Hevea</taxon>
    </lineage>
</organism>
<keyword evidence="14" id="KW-1185">Reference proteome</keyword>
<dbReference type="SUPFAM" id="SSF56112">
    <property type="entry name" value="Protein kinase-like (PK-like)"/>
    <property type="match status" value="1"/>
</dbReference>
<dbReference type="InterPro" id="IPR000795">
    <property type="entry name" value="T_Tr_GTP-bd_dom"/>
</dbReference>
<proteinExistence type="inferred from homology"/>
<evidence type="ECO:0000256" key="9">
    <source>
        <dbReference type="PROSITE-ProRule" id="PRU00322"/>
    </source>
</evidence>
<dbReference type="Pfam" id="PF03109">
    <property type="entry name" value="ABC1"/>
    <property type="match status" value="1"/>
</dbReference>
<dbReference type="Pfam" id="PF03144">
    <property type="entry name" value="GTP_EFTU_D2"/>
    <property type="match status" value="1"/>
</dbReference>
<dbReference type="InterPro" id="IPR011009">
    <property type="entry name" value="Kinase-like_dom_sf"/>
</dbReference>
<dbReference type="CDD" id="cd05121">
    <property type="entry name" value="ABC1_ADCK3-like"/>
    <property type="match status" value="1"/>
</dbReference>
<dbReference type="SMART" id="SM00547">
    <property type="entry name" value="ZnF_RBZ"/>
    <property type="match status" value="1"/>
</dbReference>
<dbReference type="PROSITE" id="PS51722">
    <property type="entry name" value="G_TR_2"/>
    <property type="match status" value="1"/>
</dbReference>
<dbReference type="CDD" id="cd16267">
    <property type="entry name" value="HBS1-like_II"/>
    <property type="match status" value="1"/>
</dbReference>
<feature type="compositionally biased region" description="Polar residues" evidence="10">
    <location>
        <begin position="727"/>
        <end position="744"/>
    </location>
</feature>
<dbReference type="SUPFAM" id="SSF50465">
    <property type="entry name" value="EF-Tu/eEF-1alpha/eIF2-gamma C-terminal domain"/>
    <property type="match status" value="1"/>
</dbReference>
<evidence type="ECO:0000313" key="14">
    <source>
        <dbReference type="Proteomes" id="UP001174677"/>
    </source>
</evidence>
<dbReference type="InterPro" id="IPR050100">
    <property type="entry name" value="TRAFAC_GTPase_members"/>
</dbReference>
<keyword evidence="6 9" id="KW-0863">Zinc-finger</keyword>
<dbReference type="CDD" id="cd04093">
    <property type="entry name" value="HBS1_C_III"/>
    <property type="match status" value="1"/>
</dbReference>
<keyword evidence="4" id="KW-0479">Metal-binding</keyword>
<evidence type="ECO:0000256" key="6">
    <source>
        <dbReference type="ARBA" id="ARBA00022771"/>
    </source>
</evidence>
<evidence type="ECO:0000256" key="2">
    <source>
        <dbReference type="ARBA" id="ARBA00007249"/>
    </source>
</evidence>
<reference evidence="13" key="1">
    <citation type="journal article" date="2023" name="Plant Biotechnol. J.">
        <title>Chromosome-level wild Hevea brasiliensis genome provides new tools for genomic-assisted breeding and valuable loci to elevate rubber yield.</title>
        <authorList>
            <person name="Cheng H."/>
            <person name="Song X."/>
            <person name="Hu Y."/>
            <person name="Wu T."/>
            <person name="Yang Q."/>
            <person name="An Z."/>
            <person name="Feng S."/>
            <person name="Deng Z."/>
            <person name="Wu W."/>
            <person name="Zeng X."/>
            <person name="Tu M."/>
            <person name="Wang X."/>
            <person name="Huang H."/>
        </authorList>
    </citation>
    <scope>NUCLEOTIDE SEQUENCE</scope>
    <source>
        <strain evidence="13">MT/VB/25A 57/8</strain>
    </source>
</reference>
<dbReference type="InterPro" id="IPR004147">
    <property type="entry name" value="ABC1_dom"/>
</dbReference>
<keyword evidence="8" id="KW-0342">GTP-binding</keyword>
<feature type="region of interest" description="Disordered" evidence="10">
    <location>
        <begin position="723"/>
        <end position="750"/>
    </location>
</feature>
<feature type="region of interest" description="Disordered" evidence="10">
    <location>
        <begin position="770"/>
        <end position="884"/>
    </location>
</feature>
<feature type="compositionally biased region" description="Low complexity" evidence="10">
    <location>
        <begin position="822"/>
        <end position="831"/>
    </location>
</feature>
<evidence type="ECO:0000256" key="10">
    <source>
        <dbReference type="SAM" id="MobiDB-lite"/>
    </source>
</evidence>
<dbReference type="InterPro" id="IPR009000">
    <property type="entry name" value="Transl_B-barrel_sf"/>
</dbReference>
<protein>
    <recommendedName>
        <fullName evidence="15">Tr-type G domain-containing protein</fullName>
    </recommendedName>
</protein>
<evidence type="ECO:0000256" key="8">
    <source>
        <dbReference type="ARBA" id="ARBA00023134"/>
    </source>
</evidence>
<sequence length="1339" mass="148249">MRTKLSLQLLGKSRVAMEPLHIERRVCIPFRKYSPETVRNKVLESRGATMSLMLRGGEIAWNLGLYWSSLTYDCLVVRDKEVVPYLACQLRNLLCELGPSFIKAGQFLANRPDIIREDYMNDLCILQDDVPPFPKQVEEELGQSLEAVFTKISIQTIAAASLGQVQRPEIEPIICRDLFLFITLASFLIGISLQKLGCNSELIVDEFSEKLLEELDYPLEARNTEDFLENFKDDPIVKIPQVYRKLSGSQDLVMEWIDGIWCTDPQAIKEAGLDVNGFLTVGLSAALRQLPEFGLFHGDPHPGNIFQNKQILIDAIVHAVSEAYAEMANDFTRLGFLASGTDVSPIIPALEAIWQNSVGKGLSDFNFRSVTRKFKQLIYNYPIRIPEQFSLVIRSLLTQEGICFTLKPDFKFLKVAYPYVAKHLPTDPNPALHERLIQLLFKDGVFQWKRLESLIVVAKENVAKMSSNPALQVKNMQNSRNLQVVRKLDLTDTIRDGACLFFTDEGILTQLLLSLTEDSKLHIEELMDVYKLIEDEVDIPSVAVEVVRVAHVARVKPGKNSSRTFGGFRLCDFPVSFMKSGEKISFFGHRNLATSFGKTMPRKVNYGVDYDEDYDDYEDYDYEYYVEDNGEAREPKQELTRRGQWSCAICTYDNDENMSACDICGVIRNPTEGNYINSDKRTAPFKFDVPSPDDLVSNGLHSSKRGSRANSLYLKYPRGSLGINEKNGANNAQSTVKRPDSSSLLMPKGKQGSVNESIYAMNGMACTQSSFESSDSSSALMPKSGPNSMDKSNCSKNDSLSIRSGDETSESSSSLMPKGKNSNETSESSSSLIPKGKHKSSDDSSSSSTIMAEPHRLTSNLNKMTLSDKSQNVTSNNASKIKSHKQYEPDKWMLPDKAADQLTQLNLAIVGHVDSGKSTLSGRLLHLLGRITQKEMHKYEKEAKLQGKGSFAYAWALDESPEERERGITMTVAVAYFDSKKYHVVVLDSPGHKDFVPNMISGATQADAAILVIDASTGAFEAGMDSKKGQTREHAQLIRSFGVDQIIVAINKMDAVDYSEDRFKLVRAQLGTFLHSCGFKDSLVSWIPLSAMKNQNLVSAPSDVHLSSWYKGPCLLDAIDSFQPPTRDFSKPLLMPICDVIKSPSLGQVSACGKLEAGALRTGTKVLVMPSADVGTVRSLERDSQACSVARAGDNVAVSLLGIDGNHVMAGGVLCHPDFPVSVAKHLELRVLVLDFATPILIGTQLEFHVHHAKEAARVARIVSLLDPKTGKVTKKAPRCLTSKQQAVIEVVLHGPVCVQEFSSCKALGRASLRVSGRTIALGVVTKIIEDQEEQLLLL</sequence>
<evidence type="ECO:0000256" key="3">
    <source>
        <dbReference type="ARBA" id="ARBA00022481"/>
    </source>
</evidence>
<dbReference type="PANTHER" id="PTHR23115">
    <property type="entry name" value="TRANSLATION FACTOR"/>
    <property type="match status" value="1"/>
</dbReference>
<dbReference type="InterPro" id="IPR001876">
    <property type="entry name" value="Znf_RanBP2"/>
</dbReference>
<dbReference type="PRINTS" id="PR00315">
    <property type="entry name" value="ELONGATNFCT"/>
</dbReference>
<dbReference type="CDD" id="cd01883">
    <property type="entry name" value="EF1_alpha"/>
    <property type="match status" value="1"/>
</dbReference>
<dbReference type="SUPFAM" id="SSF50447">
    <property type="entry name" value="Translation proteins"/>
    <property type="match status" value="1"/>
</dbReference>
<evidence type="ECO:0000256" key="7">
    <source>
        <dbReference type="ARBA" id="ARBA00022833"/>
    </source>
</evidence>
<dbReference type="Gene3D" id="2.40.30.10">
    <property type="entry name" value="Translation factors"/>
    <property type="match status" value="2"/>
</dbReference>
<comment type="function">
    <text evidence="1">This protein promotes the GTP-dependent binding of aminoacyl-tRNA to the A-site of ribosomes during protein biosynthesis.</text>
</comment>
<dbReference type="InterPro" id="IPR027417">
    <property type="entry name" value="P-loop_NTPase"/>
</dbReference>
<comment type="caution">
    <text evidence="13">The sequence shown here is derived from an EMBL/GenBank/DDBJ whole genome shotgun (WGS) entry which is preliminary data.</text>
</comment>
<dbReference type="Pfam" id="PF00009">
    <property type="entry name" value="GTP_EFTU"/>
    <property type="match status" value="1"/>
</dbReference>
<dbReference type="InterPro" id="IPR036443">
    <property type="entry name" value="Znf_RanBP2_sf"/>
</dbReference>
<dbReference type="Gene3D" id="3.40.50.300">
    <property type="entry name" value="P-loop containing nucleotide triphosphate hydrolases"/>
    <property type="match status" value="1"/>
</dbReference>
<evidence type="ECO:0000256" key="5">
    <source>
        <dbReference type="ARBA" id="ARBA00022741"/>
    </source>
</evidence>
<keyword evidence="3" id="KW-0488">Methylation</keyword>
<accession>A0ABQ9MYZ1</accession>
<gene>
    <name evidence="13" type="ORF">P3X46_007931</name>
</gene>
<dbReference type="Proteomes" id="UP001174677">
    <property type="component" value="Chromosome 4"/>
</dbReference>
<evidence type="ECO:0000259" key="12">
    <source>
        <dbReference type="PROSITE" id="PS51722"/>
    </source>
</evidence>
<keyword evidence="7" id="KW-0862">Zinc</keyword>
<evidence type="ECO:0000256" key="1">
    <source>
        <dbReference type="ARBA" id="ARBA00003982"/>
    </source>
</evidence>
<keyword evidence="5" id="KW-0547">Nucleotide-binding</keyword>
<dbReference type="SUPFAM" id="SSF90209">
    <property type="entry name" value="Ran binding protein zinc finger-like"/>
    <property type="match status" value="1"/>
</dbReference>
<evidence type="ECO:0000259" key="11">
    <source>
        <dbReference type="PROSITE" id="PS50199"/>
    </source>
</evidence>
<dbReference type="InterPro" id="IPR009001">
    <property type="entry name" value="Transl_elong_EF1A/Init_IF2_C"/>
</dbReference>
<dbReference type="SUPFAM" id="SSF52540">
    <property type="entry name" value="P-loop containing nucleoside triphosphate hydrolases"/>
    <property type="match status" value="1"/>
</dbReference>
<dbReference type="Pfam" id="PF22594">
    <property type="entry name" value="GTP-eEF1A_C"/>
    <property type="match status" value="1"/>
</dbReference>
<feature type="compositionally biased region" description="Polar residues" evidence="10">
    <location>
        <begin position="785"/>
        <end position="800"/>
    </location>
</feature>
<evidence type="ECO:0000313" key="13">
    <source>
        <dbReference type="EMBL" id="KAJ9184165.1"/>
    </source>
</evidence>
<evidence type="ECO:0008006" key="15">
    <source>
        <dbReference type="Google" id="ProtNLM"/>
    </source>
</evidence>
<feature type="compositionally biased region" description="Polar residues" evidence="10">
    <location>
        <begin position="857"/>
        <end position="880"/>
    </location>
</feature>
<name>A0ABQ9MYZ1_HEVBR</name>